<sequence>MTKHYFRDVPPARGHWIQPGTDAATIGRKIVGNAMREFLARHPEESATMTTTTDAQRQREAARQEWIERRQGQATIDSAYEKYMAEKVAASKPLSPDAASSYRRDLGTSDAQAQRDKAHADFLARRHGGGQ</sequence>
<dbReference type="Proteomes" id="UP001255917">
    <property type="component" value="Unassembled WGS sequence"/>
</dbReference>
<keyword evidence="3" id="KW-1185">Reference proteome</keyword>
<evidence type="ECO:0000313" key="2">
    <source>
        <dbReference type="EMBL" id="MDT8878520.1"/>
    </source>
</evidence>
<reference evidence="3" key="1">
    <citation type="submission" date="2023-07" db="EMBL/GenBank/DDBJ databases">
        <title>Substrates and metabolic shifts associated with increased methane emissions in unrestored hypersaline salterns.</title>
        <authorList>
            <person name="Bueno De Mesquita C.P."/>
            <person name="Tringe S.G."/>
        </authorList>
    </citation>
    <scope>NUCLEOTIDE SEQUENCE [LARGE SCALE GENOMIC DNA]</scope>
    <source>
        <strain evidence="3">I4</strain>
    </source>
</reference>
<evidence type="ECO:0000256" key="1">
    <source>
        <dbReference type="SAM" id="MobiDB-lite"/>
    </source>
</evidence>
<comment type="caution">
    <text evidence="2">The sequence shown here is derived from an EMBL/GenBank/DDBJ whole genome shotgun (WGS) entry which is preliminary data.</text>
</comment>
<name>A0ABU3ND09_9GAMM</name>
<accession>A0ABU3ND09</accession>
<protein>
    <submittedName>
        <fullName evidence="2">Uncharacterized protein</fullName>
    </submittedName>
</protein>
<feature type="compositionally biased region" description="Basic and acidic residues" evidence="1">
    <location>
        <begin position="102"/>
        <end position="124"/>
    </location>
</feature>
<dbReference type="EMBL" id="JAVXUR010000001">
    <property type="protein sequence ID" value="MDT8878520.1"/>
    <property type="molecule type" value="Genomic_DNA"/>
</dbReference>
<evidence type="ECO:0000313" key="3">
    <source>
        <dbReference type="Proteomes" id="UP001255917"/>
    </source>
</evidence>
<organism evidence="2 3">
    <name type="scientific">Halomonas saccharevitans</name>
    <dbReference type="NCBI Taxonomy" id="416872"/>
    <lineage>
        <taxon>Bacteria</taxon>
        <taxon>Pseudomonadati</taxon>
        <taxon>Pseudomonadota</taxon>
        <taxon>Gammaproteobacteria</taxon>
        <taxon>Oceanospirillales</taxon>
        <taxon>Halomonadaceae</taxon>
        <taxon>Halomonas</taxon>
    </lineage>
</organism>
<gene>
    <name evidence="2" type="ORF">RSO68_03445</name>
</gene>
<feature type="region of interest" description="Disordered" evidence="1">
    <location>
        <begin position="89"/>
        <end position="131"/>
    </location>
</feature>
<dbReference type="RefSeq" id="WP_315585444.1">
    <property type="nucleotide sequence ID" value="NZ_JAVXUR010000001.1"/>
</dbReference>
<proteinExistence type="predicted"/>